<reference evidence="3 4" key="1">
    <citation type="submission" date="2021-03" db="EMBL/GenBank/DDBJ databases">
        <title>Complete Genome Sequences of Two Lysobacter Strains Isolated from Sea Water (Lysobacter caseinilyticus) and Soil (Lysobacter helvus) in South Korea.</title>
        <authorList>
            <person name="Watanabe Y."/>
            <person name="Arakawa K."/>
        </authorList>
    </citation>
    <scope>NUCLEOTIDE SEQUENCE [LARGE SCALE GENOMIC DNA]</scope>
    <source>
        <strain evidence="3 4">KVB24</strain>
    </source>
</reference>
<dbReference type="PANTHER" id="PTHR35561">
    <property type="entry name" value="RNA 2',3'-CYCLIC PHOSPHODIESTERASE"/>
    <property type="match status" value="1"/>
</dbReference>
<comment type="catalytic activity">
    <reaction evidence="2">
        <text>a 3'-end 2',3'-cyclophospho-ribonucleotide-RNA + H2O = a 3'-end 2'-phospho-ribonucleotide-RNA + H(+)</text>
        <dbReference type="Rhea" id="RHEA:11828"/>
        <dbReference type="Rhea" id="RHEA-COMP:10464"/>
        <dbReference type="Rhea" id="RHEA-COMP:17353"/>
        <dbReference type="ChEBI" id="CHEBI:15377"/>
        <dbReference type="ChEBI" id="CHEBI:15378"/>
        <dbReference type="ChEBI" id="CHEBI:83064"/>
        <dbReference type="ChEBI" id="CHEBI:173113"/>
        <dbReference type="EC" id="3.1.4.58"/>
    </reaction>
</comment>
<dbReference type="NCBIfam" id="TIGR02258">
    <property type="entry name" value="2_5_ligase"/>
    <property type="match status" value="1"/>
</dbReference>
<feature type="active site" description="Proton acceptor" evidence="2">
    <location>
        <position position="126"/>
    </location>
</feature>
<feature type="short sequence motif" description="HXTX 1" evidence="2">
    <location>
        <begin position="40"/>
        <end position="43"/>
    </location>
</feature>
<dbReference type="Gene3D" id="3.90.1140.10">
    <property type="entry name" value="Cyclic phosphodiesterase"/>
    <property type="match status" value="1"/>
</dbReference>
<name>A0ABM7Q9F8_9GAMM</name>
<dbReference type="InterPro" id="IPR004175">
    <property type="entry name" value="RNA_CPDase"/>
</dbReference>
<accession>A0ABM7Q9F8</accession>
<evidence type="ECO:0000256" key="2">
    <source>
        <dbReference type="HAMAP-Rule" id="MF_01940"/>
    </source>
</evidence>
<keyword evidence="1 2" id="KW-0378">Hydrolase</keyword>
<dbReference type="SUPFAM" id="SSF55144">
    <property type="entry name" value="LigT-like"/>
    <property type="match status" value="1"/>
</dbReference>
<dbReference type="HAMAP" id="MF_01940">
    <property type="entry name" value="RNA_CPDase"/>
    <property type="match status" value="1"/>
</dbReference>
<protein>
    <recommendedName>
        <fullName evidence="2">RNA 2',3'-cyclic phosphodiesterase</fullName>
        <shortName evidence="2">RNA 2',3'-CPDase</shortName>
        <ecNumber evidence="2">3.1.4.58</ecNumber>
    </recommendedName>
</protein>
<sequence length="171" mass="18783">MRHLFFALAPDAALRDAIANDAARLHLAWGGRATKPAKLHMTLRFLQGFTDPLPDDVVAAARAAGDAIASVPFAFELDRADRFGRRIGWLGCAVTPRPLQALHDALTESCRAHAVPMREEERFVPHVTILRDPKRAVPSAIAPLRWQVDGFVLMASAEGAYEVLGRWALRA</sequence>
<evidence type="ECO:0000313" key="3">
    <source>
        <dbReference type="EMBL" id="BCT94087.1"/>
    </source>
</evidence>
<evidence type="ECO:0000313" key="4">
    <source>
        <dbReference type="Proteomes" id="UP000681317"/>
    </source>
</evidence>
<keyword evidence="4" id="KW-1185">Reference proteome</keyword>
<gene>
    <name evidence="3" type="ORF">LYSCAS_31110</name>
</gene>
<dbReference type="PANTHER" id="PTHR35561:SF1">
    <property type="entry name" value="RNA 2',3'-CYCLIC PHOSPHODIESTERASE"/>
    <property type="match status" value="1"/>
</dbReference>
<proteinExistence type="inferred from homology"/>
<dbReference type="EC" id="3.1.4.58" evidence="2"/>
<dbReference type="EMBL" id="AP024545">
    <property type="protein sequence ID" value="BCT94087.1"/>
    <property type="molecule type" value="Genomic_DNA"/>
</dbReference>
<dbReference type="Proteomes" id="UP000681317">
    <property type="component" value="Chromosome"/>
</dbReference>
<feature type="active site" description="Proton donor" evidence="2">
    <location>
        <position position="40"/>
    </location>
</feature>
<feature type="short sequence motif" description="HXTX 2" evidence="2">
    <location>
        <begin position="126"/>
        <end position="129"/>
    </location>
</feature>
<dbReference type="Pfam" id="PF13563">
    <property type="entry name" value="2_5_RNA_ligase2"/>
    <property type="match status" value="1"/>
</dbReference>
<evidence type="ECO:0000256" key="1">
    <source>
        <dbReference type="ARBA" id="ARBA00022801"/>
    </source>
</evidence>
<dbReference type="InterPro" id="IPR009097">
    <property type="entry name" value="Cyclic_Pdiesterase"/>
</dbReference>
<dbReference type="RefSeq" id="WP_213434979.1">
    <property type="nucleotide sequence ID" value="NZ_AP024545.1"/>
</dbReference>
<comment type="function">
    <text evidence="2">Hydrolyzes RNA 2',3'-cyclic phosphodiester to an RNA 2'-phosphomonoester.</text>
</comment>
<organism evidence="3 4">
    <name type="scientific">Noviluteimonas caseinilytica</name>
    <dbReference type="NCBI Taxonomy" id="2675101"/>
    <lineage>
        <taxon>Bacteria</taxon>
        <taxon>Pseudomonadati</taxon>
        <taxon>Pseudomonadota</taxon>
        <taxon>Gammaproteobacteria</taxon>
        <taxon>Lysobacterales</taxon>
        <taxon>Lysobacteraceae</taxon>
        <taxon>Noviluteimonas</taxon>
    </lineage>
</organism>
<comment type="similarity">
    <text evidence="2">Belongs to the 2H phosphoesterase superfamily. ThpR family.</text>
</comment>